<evidence type="ECO:0000313" key="1">
    <source>
        <dbReference type="EMBL" id="CUN88166.1"/>
    </source>
</evidence>
<name>A0A174AL59_9CLOT</name>
<accession>A0A174AL59</accession>
<dbReference type="AlphaFoldDB" id="A0A174AL59"/>
<gene>
    <name evidence="1" type="ORF">ERS852470_00931</name>
</gene>
<dbReference type="EMBL" id="CYZV01000008">
    <property type="protein sequence ID" value="CUN88166.1"/>
    <property type="molecule type" value="Genomic_DNA"/>
</dbReference>
<reference evidence="1 2" key="1">
    <citation type="submission" date="2015-09" db="EMBL/GenBank/DDBJ databases">
        <authorList>
            <consortium name="Pathogen Informatics"/>
        </authorList>
    </citation>
    <scope>NUCLEOTIDE SEQUENCE [LARGE SCALE GENOMIC DNA]</scope>
    <source>
        <strain evidence="1 2">2789STDY5834855</strain>
    </source>
</reference>
<evidence type="ECO:0000313" key="2">
    <source>
        <dbReference type="Proteomes" id="UP000095558"/>
    </source>
</evidence>
<organism evidence="1 2">
    <name type="scientific">Clostridium disporicum</name>
    <dbReference type="NCBI Taxonomy" id="84024"/>
    <lineage>
        <taxon>Bacteria</taxon>
        <taxon>Bacillati</taxon>
        <taxon>Bacillota</taxon>
        <taxon>Clostridia</taxon>
        <taxon>Eubacteriales</taxon>
        <taxon>Clostridiaceae</taxon>
        <taxon>Clostridium</taxon>
    </lineage>
</organism>
<proteinExistence type="predicted"/>
<sequence>MRIMNLKEELENLKKRHIEDELQYIWDYSKKTGFAQYITEENKEWIKNNVVYHGFVVVQQAIKRTMYKRDKSEKEYTFAMVIREFKQQLYLLTVDKDKLERIQAYREGQKLYQKQLEEWKAFEKQQLEKFLDVEKFNNFEERDRSESSSYMSYEEIEYQLLGWDK</sequence>
<protein>
    <submittedName>
        <fullName evidence="1">Uncharacterized protein</fullName>
    </submittedName>
</protein>
<dbReference type="Proteomes" id="UP000095558">
    <property type="component" value="Unassembled WGS sequence"/>
</dbReference>